<dbReference type="OrthoDB" id="2017365at2759"/>
<organism evidence="7 8">
    <name type="scientific">Ophiocordyceps sinensis</name>
    <dbReference type="NCBI Taxonomy" id="72228"/>
    <lineage>
        <taxon>Eukaryota</taxon>
        <taxon>Fungi</taxon>
        <taxon>Dikarya</taxon>
        <taxon>Ascomycota</taxon>
        <taxon>Pezizomycotina</taxon>
        <taxon>Sordariomycetes</taxon>
        <taxon>Hypocreomycetidae</taxon>
        <taxon>Hypocreales</taxon>
        <taxon>Ophiocordycipitaceae</taxon>
        <taxon>Ophiocordyceps</taxon>
    </lineage>
</organism>
<dbReference type="GO" id="GO:0046872">
    <property type="term" value="F:metal ion binding"/>
    <property type="evidence" value="ECO:0007669"/>
    <property type="project" value="UniProtKB-KW"/>
</dbReference>
<gene>
    <name evidence="7" type="ORF">G6O67_006780</name>
</gene>
<sequence length="431" mass="47269">MDQPDATRSPPAAGRDIDSSGQPPGGCKMTSKGDGDGDDDLVSRLVSHSRHPASPFASDSLPSQSHSPPRSPSRLTNHQGHGSAGDKDGAVVDAASMTRHARPTVESFDALVHRTFDHFFRHVHHIPMYSFLHRVSLTSQYATVKVDRPLLLALIGITSCLTDMGPGLRDYGNRCIDDAEALIFADYSRPSTFKAEGGPHLCRQHPPLNPQGVAAAPHVVAVLHRLGPLQWPCRPWILEFSKDTLARGGVANVDVKSAMLPFDAELDDFANRLPASFKFSDFTLRRRACSPLLCVFVMIHVWWCQCHCDLYRLALADFPESLPPSRLETLDASFIQDCHRQCRDHSLAMATIFSAMQRLDVKPIADLDLALCAYQCARMLKHLFLVDAYALGLDADAINDQASVCLRAIEQCCRGPAAAAMALELGSWVTR</sequence>
<protein>
    <recommendedName>
        <fullName evidence="9">Transcription factor domain-containing protein</fullName>
    </recommendedName>
</protein>
<accession>A0A8H4PN39</accession>
<evidence type="ECO:0000256" key="1">
    <source>
        <dbReference type="ARBA" id="ARBA00004123"/>
    </source>
</evidence>
<dbReference type="PANTHER" id="PTHR47338:SF7">
    <property type="entry name" value="ZN(II)2CYS6 TRANSCRIPTION FACTOR (EUROFUNG)"/>
    <property type="match status" value="1"/>
</dbReference>
<evidence type="ECO:0000256" key="4">
    <source>
        <dbReference type="ARBA" id="ARBA00023163"/>
    </source>
</evidence>
<evidence type="ECO:0000256" key="3">
    <source>
        <dbReference type="ARBA" id="ARBA00023015"/>
    </source>
</evidence>
<keyword evidence="3" id="KW-0805">Transcription regulation</keyword>
<keyword evidence="4" id="KW-0804">Transcription</keyword>
<keyword evidence="5" id="KW-0539">Nucleus</keyword>
<evidence type="ECO:0000313" key="8">
    <source>
        <dbReference type="Proteomes" id="UP000557566"/>
    </source>
</evidence>
<comment type="subcellular location">
    <subcellularLocation>
        <location evidence="1">Nucleus</location>
    </subcellularLocation>
</comment>
<keyword evidence="2" id="KW-0479">Metal-binding</keyword>
<dbReference type="EMBL" id="JAAVMX010000007">
    <property type="protein sequence ID" value="KAF4506726.1"/>
    <property type="molecule type" value="Genomic_DNA"/>
</dbReference>
<dbReference type="InterPro" id="IPR050815">
    <property type="entry name" value="TF_fung"/>
</dbReference>
<feature type="region of interest" description="Disordered" evidence="6">
    <location>
        <begin position="1"/>
        <end position="89"/>
    </location>
</feature>
<name>A0A8H4PN39_9HYPO</name>
<dbReference type="PANTHER" id="PTHR47338">
    <property type="entry name" value="ZN(II)2CYS6 TRANSCRIPTION FACTOR (EUROFUNG)-RELATED"/>
    <property type="match status" value="1"/>
</dbReference>
<dbReference type="Proteomes" id="UP000557566">
    <property type="component" value="Unassembled WGS sequence"/>
</dbReference>
<dbReference type="CDD" id="cd12148">
    <property type="entry name" value="fungal_TF_MHR"/>
    <property type="match status" value="1"/>
</dbReference>
<dbReference type="GO" id="GO:0000981">
    <property type="term" value="F:DNA-binding transcription factor activity, RNA polymerase II-specific"/>
    <property type="evidence" value="ECO:0007669"/>
    <property type="project" value="InterPro"/>
</dbReference>
<dbReference type="GO" id="GO:0005634">
    <property type="term" value="C:nucleus"/>
    <property type="evidence" value="ECO:0007669"/>
    <property type="project" value="UniProtKB-SubCell"/>
</dbReference>
<evidence type="ECO:0000256" key="6">
    <source>
        <dbReference type="SAM" id="MobiDB-lite"/>
    </source>
</evidence>
<evidence type="ECO:0000313" key="7">
    <source>
        <dbReference type="EMBL" id="KAF4506726.1"/>
    </source>
</evidence>
<feature type="compositionally biased region" description="Low complexity" evidence="6">
    <location>
        <begin position="60"/>
        <end position="75"/>
    </location>
</feature>
<evidence type="ECO:0000256" key="5">
    <source>
        <dbReference type="ARBA" id="ARBA00023242"/>
    </source>
</evidence>
<reference evidence="7 8" key="1">
    <citation type="journal article" date="2020" name="Genome Biol. Evol.">
        <title>A new high-quality draft genome assembly of the Chinese cordyceps Ophiocordyceps sinensis.</title>
        <authorList>
            <person name="Shu R."/>
            <person name="Zhang J."/>
            <person name="Meng Q."/>
            <person name="Zhang H."/>
            <person name="Zhou G."/>
            <person name="Li M."/>
            <person name="Wu P."/>
            <person name="Zhao Y."/>
            <person name="Chen C."/>
            <person name="Qin Q."/>
        </authorList>
    </citation>
    <scope>NUCLEOTIDE SEQUENCE [LARGE SCALE GENOMIC DNA]</scope>
    <source>
        <strain evidence="7 8">IOZ07</strain>
    </source>
</reference>
<comment type="caution">
    <text evidence="7">The sequence shown here is derived from an EMBL/GenBank/DDBJ whole genome shotgun (WGS) entry which is preliminary data.</text>
</comment>
<keyword evidence="8" id="KW-1185">Reference proteome</keyword>
<evidence type="ECO:0000256" key="2">
    <source>
        <dbReference type="ARBA" id="ARBA00022723"/>
    </source>
</evidence>
<proteinExistence type="predicted"/>
<dbReference type="AlphaFoldDB" id="A0A8H4PN39"/>
<evidence type="ECO:0008006" key="9">
    <source>
        <dbReference type="Google" id="ProtNLM"/>
    </source>
</evidence>